<dbReference type="InterPro" id="IPR049452">
    <property type="entry name" value="Anoctamin_TM"/>
</dbReference>
<dbReference type="GO" id="GO:0005254">
    <property type="term" value="F:chloride channel activity"/>
    <property type="evidence" value="ECO:0007669"/>
    <property type="project" value="TreeGrafter"/>
</dbReference>
<dbReference type="EMBL" id="KI913117">
    <property type="protein sequence ID" value="ETV86234.1"/>
    <property type="molecule type" value="Genomic_DNA"/>
</dbReference>
<name>W4H4P0_APHAT</name>
<evidence type="ECO:0000256" key="6">
    <source>
        <dbReference type="SAM" id="Phobius"/>
    </source>
</evidence>
<feature type="transmembrane region" description="Helical" evidence="6">
    <location>
        <begin position="331"/>
        <end position="349"/>
    </location>
</feature>
<feature type="transmembrane region" description="Helical" evidence="6">
    <location>
        <begin position="1278"/>
        <end position="1300"/>
    </location>
</feature>
<feature type="transmembrane region" description="Helical" evidence="6">
    <location>
        <begin position="453"/>
        <end position="472"/>
    </location>
</feature>
<evidence type="ECO:0000313" key="8">
    <source>
        <dbReference type="EMBL" id="ETV86234.1"/>
    </source>
</evidence>
<dbReference type="VEuPathDB" id="FungiDB:H257_02662"/>
<protein>
    <recommendedName>
        <fullName evidence="7">Anoctamin transmembrane domain-containing protein</fullName>
    </recommendedName>
</protein>
<feature type="region of interest" description="Disordered" evidence="5">
    <location>
        <begin position="1592"/>
        <end position="1614"/>
    </location>
</feature>
<dbReference type="PANTHER" id="PTHR12308:SF73">
    <property type="entry name" value="ANOCTAMIN"/>
    <property type="match status" value="1"/>
</dbReference>
<evidence type="ECO:0000256" key="2">
    <source>
        <dbReference type="ARBA" id="ARBA00022692"/>
    </source>
</evidence>
<feature type="transmembrane region" description="Helical" evidence="6">
    <location>
        <begin position="139"/>
        <end position="159"/>
    </location>
</feature>
<feature type="transmembrane region" description="Helical" evidence="6">
    <location>
        <begin position="1330"/>
        <end position="1352"/>
    </location>
</feature>
<feature type="region of interest" description="Disordered" evidence="5">
    <location>
        <begin position="1727"/>
        <end position="1757"/>
    </location>
</feature>
<feature type="transmembrane region" description="Helical" evidence="6">
    <location>
        <begin position="1448"/>
        <end position="1471"/>
    </location>
</feature>
<accession>W4H4P0</accession>
<feature type="transmembrane region" description="Helical" evidence="6">
    <location>
        <begin position="1537"/>
        <end position="1558"/>
    </location>
</feature>
<organism evidence="8">
    <name type="scientific">Aphanomyces astaci</name>
    <name type="common">Crayfish plague agent</name>
    <dbReference type="NCBI Taxonomy" id="112090"/>
    <lineage>
        <taxon>Eukaryota</taxon>
        <taxon>Sar</taxon>
        <taxon>Stramenopiles</taxon>
        <taxon>Oomycota</taxon>
        <taxon>Saprolegniomycetes</taxon>
        <taxon>Saprolegniales</taxon>
        <taxon>Verrucalvaceae</taxon>
        <taxon>Aphanomyces</taxon>
    </lineage>
</organism>
<feature type="transmembrane region" description="Helical" evidence="6">
    <location>
        <begin position="417"/>
        <end position="441"/>
    </location>
</feature>
<proteinExistence type="predicted"/>
<feature type="transmembrane region" description="Helical" evidence="6">
    <location>
        <begin position="1127"/>
        <end position="1151"/>
    </location>
</feature>
<feature type="transmembrane region" description="Helical" evidence="6">
    <location>
        <begin position="609"/>
        <end position="638"/>
    </location>
</feature>
<dbReference type="OrthoDB" id="296386at2759"/>
<dbReference type="GeneID" id="20804658"/>
<evidence type="ECO:0000256" key="1">
    <source>
        <dbReference type="ARBA" id="ARBA00004141"/>
    </source>
</evidence>
<keyword evidence="3 6" id="KW-1133">Transmembrane helix</keyword>
<evidence type="ECO:0000256" key="5">
    <source>
        <dbReference type="SAM" id="MobiDB-lite"/>
    </source>
</evidence>
<evidence type="ECO:0000256" key="4">
    <source>
        <dbReference type="ARBA" id="ARBA00023136"/>
    </source>
</evidence>
<comment type="subcellular location">
    <subcellularLocation>
        <location evidence="1">Membrane</location>
        <topology evidence="1">Multi-pass membrane protein</topology>
    </subcellularLocation>
</comment>
<keyword evidence="2 6" id="KW-0812">Transmembrane</keyword>
<feature type="transmembrane region" description="Helical" evidence="6">
    <location>
        <begin position="106"/>
        <end position="127"/>
    </location>
</feature>
<dbReference type="Pfam" id="PF04547">
    <property type="entry name" value="Anoctamin"/>
    <property type="match status" value="1"/>
</dbReference>
<reference evidence="8" key="1">
    <citation type="submission" date="2013-12" db="EMBL/GenBank/DDBJ databases">
        <title>The Genome Sequence of Aphanomyces astaci APO3.</title>
        <authorList>
            <consortium name="The Broad Institute Genomics Platform"/>
            <person name="Russ C."/>
            <person name="Tyler B."/>
            <person name="van West P."/>
            <person name="Dieguez-Uribeondo J."/>
            <person name="Young S.K."/>
            <person name="Zeng Q."/>
            <person name="Gargeya S."/>
            <person name="Fitzgerald M."/>
            <person name="Abouelleil A."/>
            <person name="Alvarado L."/>
            <person name="Chapman S.B."/>
            <person name="Gainer-Dewar J."/>
            <person name="Goldberg J."/>
            <person name="Griggs A."/>
            <person name="Gujja S."/>
            <person name="Hansen M."/>
            <person name="Howarth C."/>
            <person name="Imamovic A."/>
            <person name="Ireland A."/>
            <person name="Larimer J."/>
            <person name="McCowan C."/>
            <person name="Murphy C."/>
            <person name="Pearson M."/>
            <person name="Poon T.W."/>
            <person name="Priest M."/>
            <person name="Roberts A."/>
            <person name="Saif S."/>
            <person name="Shea T."/>
            <person name="Sykes S."/>
            <person name="Wortman J."/>
            <person name="Nusbaum C."/>
            <person name="Birren B."/>
        </authorList>
    </citation>
    <scope>NUCLEOTIDE SEQUENCE [LARGE SCALE GENOMIC DNA]</scope>
    <source>
        <strain evidence="8">APO3</strain>
    </source>
</reference>
<keyword evidence="4 6" id="KW-0472">Membrane</keyword>
<feature type="transmembrane region" description="Helical" evidence="6">
    <location>
        <begin position="381"/>
        <end position="405"/>
    </location>
</feature>
<dbReference type="InterPro" id="IPR007632">
    <property type="entry name" value="Anoctamin"/>
</dbReference>
<dbReference type="RefSeq" id="XP_009824706.1">
    <property type="nucleotide sequence ID" value="XM_009826404.1"/>
</dbReference>
<feature type="transmembrane region" description="Helical" evidence="6">
    <location>
        <begin position="1499"/>
        <end position="1525"/>
    </location>
</feature>
<dbReference type="PANTHER" id="PTHR12308">
    <property type="entry name" value="ANOCTAMIN"/>
    <property type="match status" value="1"/>
</dbReference>
<sequence>MQRSVQKPWQFYFVMAFPNSAKIMHDELKNMVESTYHIQEKEISYLAHLAAKHPRNNLPKPVSPFIAVFMTFLRRTNGLSLVLLLGLAGAITYTKTATEYGMFLNAPVLAVSYSLVGLLGITPYLGWKGATSQSWSYLRAYDAGIICFLALLGLGVLGLEFFQADIHNALAIHETSTNHSMTIQGRSILFPRNASTIDTPHAVTSFIQAEADKAFVLFLQARFDAWFPQTIITTNTVSNVTATNLMASSSWDPRPWLARTFNVSAVFYPEPLKETPQWMTQFIATTCTNTSDVDDTLLTGFVPLPVHPTFHLCLRPILQFSVDTAYVVEELLLALASLLAIQYATLLLLKFVDPASSSASTTADAANKKATRKTSSSVMHFFDAALFVLGLVFLASSGTGLYVVLSRPDDVAVDTEIQIIEASGIGFGFVYGILLCLSAALGCSPKLMKVQSFVLLVVVGLQLALATTLYMVKVNIVALATHSFEATTWDESIVEMGLSHALAKLERARATNVTTRTLTGLLHDFVEQECHAFTAKPSQNTTNNHALETLPPPPSMTTTLFPSPSNATGASVQSLRLLLSKAATGAPPSPLNDPCRIHLAMKLAAFVGWIVNAAGVVVTLQTILMMRNLWTLVLLVRLRKLMGLKTRKPKRTGGPPSVPYTDDDPTTNEVTLPFHVAMDRYWESYPRGSSSNEATVAHARHQFTLEWLKVTGASSVHEKDALLTMSQFQSIVRVLVLKRLVTKCGLEVSVNISRDGKQLYFKLTAPRKVVAEEAEARKYKLQVRNAVDPGVSFWTPRQVTIENTVYDVQTAKQKLCALYGRHALTVVENQFFPDETMSQISRRINVHSRHALFIEDDKTKKMPPPYRYTPYVSVNISRDGKQLYFKLTAPRKVVAEEAEARKYKLQVRNAVDPGVSFWTPRQVTIENTVYDVQTAKQKLCALYGRHALTVVENQFFPDETMSQISRRINVHSRHALFIEDDKTKKMPPPYRYTPYVPYFRKNAMQYLYHRHSTQLDLPTTDVAPSVFQVTDCLKLLHLVIHDEMDTARMLSNGLLDGFSCLHSASRFEWTNLVSLSSSWLTYWRPRHLPGEPDPDKRYFANFWCRISPFRQPLADVRGYFGEQIALYFLWLGFYAQCLLFPVVASIVYIVVRRGNFHSYDSPSSLSSVEEDDDGGVYLHDMPVGLVVLVWAFVYAKCWQRKNYMCAIAWGMHGIEDNEQDRADYYGTEQVNPITNQVERVFSTIMRMQLQATSAAAIGALMLGFYTVVVLLFSLLQPALVHAAGPVVGTTLTSILQVLFIQANASYTSKLAHWLNDRENYRTQSDYEHYLIMKMFGLQSLYHFSALLFVSFVKRTTLGCVNLSALEPNGTHFAAISYAHNCIPELENLLLVMFSWRVLSNVLGMVIPITQLMVGTRTSSTTTNLARYDLEYELSLATYENTYEDYSEIVVQFGLFTLFIFPLPTGPIFAFAETAINLRMDAYKLCYCTRRPLPRDAQDIGAWFIYLGMLSRLCVVINLGVLFFTASNFDQYTSQDRWTFYLLSVAGALLAYEALWFVVPRRPDAAANILERHDFLKQKYLFAYDKRSSTTTSSRTSQAIGSDASTTTASHHHHPSCQDMLDTLDTFSADALTTLNTRVELLTRFNALFAQKSQDATPQTGTIELTHAGCAPTTLTGIDAIREAVRRSSGLFDDDEAASEWYFSPQEMPPPPMSPPANDHHHVRTHQSSHRATRTFMDDAEDEEYSLRETDQDIADVL</sequence>
<feature type="transmembrane region" description="Helical" evidence="6">
    <location>
        <begin position="1249"/>
        <end position="1272"/>
    </location>
</feature>
<dbReference type="GO" id="GO:0016020">
    <property type="term" value="C:membrane"/>
    <property type="evidence" value="ECO:0007669"/>
    <property type="project" value="UniProtKB-SubCell"/>
</dbReference>
<gene>
    <name evidence="8" type="ORF">H257_02662</name>
</gene>
<evidence type="ECO:0000256" key="3">
    <source>
        <dbReference type="ARBA" id="ARBA00022989"/>
    </source>
</evidence>
<feature type="domain" description="Anoctamin transmembrane" evidence="7">
    <location>
        <begin position="1116"/>
        <end position="1571"/>
    </location>
</feature>
<evidence type="ECO:0000259" key="7">
    <source>
        <dbReference type="Pfam" id="PF04547"/>
    </source>
</evidence>